<dbReference type="InterPro" id="IPR017452">
    <property type="entry name" value="GPCR_Rhodpsn_7TM"/>
</dbReference>
<sequence>KPLDQTNVTEFLLLGFTDIRWLQILLFLGLLLTYLLTITGNILIVVITLVNHHLYTPMYFFLRHFSILEIGFTTTIIPKALANMATGGRTISVAGCFTQFFLYFILGTTEFLLLAAMSFDRYVAICNPLCYTTIMNSQFCSLLVMLSWAGGLLLILGPAITLFQMPFCDRNVINHFFCDSAPLIKLSCTDTRLLELMSCIIAVLSLLGTLAITIMSYTNIISTVMSITSASGRKKAFSTCVSHITVVSITYGSCIFMYIKPRQEERLDFSKVVAILNTVVSPLLNPFIYTLRNKQIQEAMREAIRRIARFSKWNLLN</sequence>
<keyword evidence="16" id="KW-1185">Reference proteome</keyword>
<dbReference type="FunFam" id="1.10.1220.70:FF:000001">
    <property type="entry name" value="Olfactory receptor"/>
    <property type="match status" value="1"/>
</dbReference>
<keyword evidence="4 12" id="KW-0812">Transmembrane</keyword>
<feature type="transmembrane region" description="Helical" evidence="13">
    <location>
        <begin position="21"/>
        <end position="49"/>
    </location>
</feature>
<evidence type="ECO:0000256" key="5">
    <source>
        <dbReference type="ARBA" id="ARBA00022725"/>
    </source>
</evidence>
<feature type="transmembrane region" description="Helical" evidence="13">
    <location>
        <begin position="100"/>
        <end position="119"/>
    </location>
</feature>
<evidence type="ECO:0000256" key="13">
    <source>
        <dbReference type="RuleBase" id="RU363047"/>
    </source>
</evidence>
<dbReference type="OMA" id="TIMNSQF"/>
<keyword evidence="3 13" id="KW-1003">Cell membrane</keyword>
<dbReference type="CDD" id="cd15912">
    <property type="entry name" value="7tmA_OR6C-like"/>
    <property type="match status" value="1"/>
</dbReference>
<dbReference type="PANTHER" id="PTHR26454">
    <property type="entry name" value="OLFACTORY RECEPTOR"/>
    <property type="match status" value="1"/>
</dbReference>
<comment type="subcellular location">
    <subcellularLocation>
        <location evidence="1 13">Cell membrane</location>
        <topology evidence="1 13">Multi-pass membrane protein</topology>
    </subcellularLocation>
</comment>
<feature type="transmembrane region" description="Helical" evidence="13">
    <location>
        <begin position="61"/>
        <end position="80"/>
    </location>
</feature>
<dbReference type="PRINTS" id="PR00237">
    <property type="entry name" value="GPCRRHODOPSN"/>
</dbReference>
<dbReference type="AlphaFoldDB" id="A0A8D0GMH6"/>
<evidence type="ECO:0000313" key="15">
    <source>
        <dbReference type="Ensembl" id="ENSSPUP00000007458.1"/>
    </source>
</evidence>
<dbReference type="PRINTS" id="PR00245">
    <property type="entry name" value="OLFACTORYR"/>
</dbReference>
<dbReference type="PROSITE" id="PS50262">
    <property type="entry name" value="G_PROTEIN_RECEP_F1_2"/>
    <property type="match status" value="1"/>
</dbReference>
<reference evidence="15" key="1">
    <citation type="submission" date="2025-08" db="UniProtKB">
        <authorList>
            <consortium name="Ensembl"/>
        </authorList>
    </citation>
    <scope>IDENTIFICATION</scope>
</reference>
<reference evidence="15" key="2">
    <citation type="submission" date="2025-09" db="UniProtKB">
        <authorList>
            <consortium name="Ensembl"/>
        </authorList>
    </citation>
    <scope>IDENTIFICATION</scope>
</reference>
<organism evidence="15 16">
    <name type="scientific">Sphenodon punctatus</name>
    <name type="common">Tuatara</name>
    <name type="synonym">Hatteria punctata</name>
    <dbReference type="NCBI Taxonomy" id="8508"/>
    <lineage>
        <taxon>Eukaryota</taxon>
        <taxon>Metazoa</taxon>
        <taxon>Chordata</taxon>
        <taxon>Craniata</taxon>
        <taxon>Vertebrata</taxon>
        <taxon>Euteleostomi</taxon>
        <taxon>Lepidosauria</taxon>
        <taxon>Sphenodontia</taxon>
        <taxon>Sphenodontidae</taxon>
        <taxon>Sphenodon</taxon>
    </lineage>
</organism>
<dbReference type="Gene3D" id="1.20.1070.10">
    <property type="entry name" value="Rhodopsin 7-helix transmembrane proteins"/>
    <property type="match status" value="1"/>
</dbReference>
<name>A0A8D0GMH6_SPHPU</name>
<feature type="transmembrane region" description="Helical" evidence="13">
    <location>
        <begin position="139"/>
        <end position="160"/>
    </location>
</feature>
<feature type="transmembrane region" description="Helical" evidence="13">
    <location>
        <begin position="193"/>
        <end position="215"/>
    </location>
</feature>
<accession>A0A8D0GMH6</accession>
<comment type="similarity">
    <text evidence="2 12">Belongs to the G-protein coupled receptor 1 family.</text>
</comment>
<evidence type="ECO:0000256" key="8">
    <source>
        <dbReference type="ARBA" id="ARBA00023136"/>
    </source>
</evidence>
<keyword evidence="8 13" id="KW-0472">Membrane</keyword>
<dbReference type="GeneTree" id="ENSGT01140000282532"/>
<dbReference type="Proteomes" id="UP000694392">
    <property type="component" value="Unplaced"/>
</dbReference>
<dbReference type="SUPFAM" id="SSF81321">
    <property type="entry name" value="Family A G protein-coupled receptor-like"/>
    <property type="match status" value="1"/>
</dbReference>
<dbReference type="GO" id="GO:0004984">
    <property type="term" value="F:olfactory receptor activity"/>
    <property type="evidence" value="ECO:0007669"/>
    <property type="project" value="InterPro"/>
</dbReference>
<evidence type="ECO:0000256" key="9">
    <source>
        <dbReference type="ARBA" id="ARBA00023157"/>
    </source>
</evidence>
<dbReference type="FunFam" id="1.20.1070.10:FF:000013">
    <property type="entry name" value="Olfactory receptor"/>
    <property type="match status" value="1"/>
</dbReference>
<dbReference type="Ensembl" id="ENSSPUT00000007946.1">
    <property type="protein sequence ID" value="ENSSPUP00000007458.1"/>
    <property type="gene ID" value="ENSSPUG00000005759.1"/>
</dbReference>
<evidence type="ECO:0000256" key="4">
    <source>
        <dbReference type="ARBA" id="ARBA00022692"/>
    </source>
</evidence>
<dbReference type="GO" id="GO:0004930">
    <property type="term" value="F:G protein-coupled receptor activity"/>
    <property type="evidence" value="ECO:0007669"/>
    <property type="project" value="UniProtKB-KW"/>
</dbReference>
<evidence type="ECO:0000256" key="10">
    <source>
        <dbReference type="ARBA" id="ARBA00023170"/>
    </source>
</evidence>
<proteinExistence type="inferred from homology"/>
<keyword evidence="11 12" id="KW-0807">Transducer</keyword>
<evidence type="ECO:0000256" key="6">
    <source>
        <dbReference type="ARBA" id="ARBA00022989"/>
    </source>
</evidence>
<dbReference type="PANTHER" id="PTHR26454:SF18">
    <property type="entry name" value="OLFACTORY RECEPTOR 6C76"/>
    <property type="match status" value="1"/>
</dbReference>
<feature type="transmembrane region" description="Helical" evidence="13">
    <location>
        <begin position="236"/>
        <end position="259"/>
    </location>
</feature>
<evidence type="ECO:0000256" key="2">
    <source>
        <dbReference type="ARBA" id="ARBA00010663"/>
    </source>
</evidence>
<keyword evidence="13" id="KW-0716">Sensory transduction</keyword>
<keyword evidence="7 12" id="KW-0297">G-protein coupled receptor</keyword>
<evidence type="ECO:0000256" key="12">
    <source>
        <dbReference type="RuleBase" id="RU000688"/>
    </source>
</evidence>
<evidence type="ECO:0000313" key="16">
    <source>
        <dbReference type="Proteomes" id="UP000694392"/>
    </source>
</evidence>
<feature type="domain" description="G-protein coupled receptors family 1 profile" evidence="14">
    <location>
        <begin position="40"/>
        <end position="289"/>
    </location>
</feature>
<dbReference type="Pfam" id="PF13853">
    <property type="entry name" value="7tm_4"/>
    <property type="match status" value="1"/>
</dbReference>
<evidence type="ECO:0000259" key="14">
    <source>
        <dbReference type="PROSITE" id="PS50262"/>
    </source>
</evidence>
<dbReference type="PROSITE" id="PS00237">
    <property type="entry name" value="G_PROTEIN_RECEP_F1_1"/>
    <property type="match status" value="1"/>
</dbReference>
<dbReference type="InterPro" id="IPR000725">
    <property type="entry name" value="Olfact_rcpt"/>
</dbReference>
<keyword evidence="5 13" id="KW-0552">Olfaction</keyword>
<evidence type="ECO:0000256" key="3">
    <source>
        <dbReference type="ARBA" id="ARBA00022475"/>
    </source>
</evidence>
<dbReference type="InterPro" id="IPR047132">
    <property type="entry name" value="Olfact_rcpt_6C-like"/>
</dbReference>
<keyword evidence="6 13" id="KW-1133">Transmembrane helix</keyword>
<keyword evidence="9" id="KW-1015">Disulfide bond</keyword>
<keyword evidence="10 12" id="KW-0675">Receptor</keyword>
<protein>
    <recommendedName>
        <fullName evidence="13">Olfactory receptor</fullName>
    </recommendedName>
</protein>
<feature type="transmembrane region" description="Helical" evidence="13">
    <location>
        <begin position="271"/>
        <end position="291"/>
    </location>
</feature>
<dbReference type="GO" id="GO:0005886">
    <property type="term" value="C:plasma membrane"/>
    <property type="evidence" value="ECO:0007669"/>
    <property type="project" value="UniProtKB-SubCell"/>
</dbReference>
<dbReference type="InterPro" id="IPR000276">
    <property type="entry name" value="GPCR_Rhodpsn"/>
</dbReference>
<evidence type="ECO:0000256" key="11">
    <source>
        <dbReference type="ARBA" id="ARBA00023224"/>
    </source>
</evidence>
<evidence type="ECO:0000256" key="1">
    <source>
        <dbReference type="ARBA" id="ARBA00004651"/>
    </source>
</evidence>
<evidence type="ECO:0000256" key="7">
    <source>
        <dbReference type="ARBA" id="ARBA00023040"/>
    </source>
</evidence>